<dbReference type="AlphaFoldDB" id="A0AAQ4Q342"/>
<dbReference type="Ensembl" id="ENSGACT00000041901.1">
    <property type="protein sequence ID" value="ENSGACP00000045535.1"/>
    <property type="gene ID" value="ENSGACG00000029460.1"/>
</dbReference>
<reference evidence="5" key="3">
    <citation type="submission" date="2025-09" db="UniProtKB">
        <authorList>
            <consortium name="Ensembl"/>
        </authorList>
    </citation>
    <scope>IDENTIFICATION</scope>
</reference>
<keyword evidence="6" id="KW-1185">Reference proteome</keyword>
<dbReference type="GO" id="GO:0019433">
    <property type="term" value="P:triglyceride catabolic process"/>
    <property type="evidence" value="ECO:0007669"/>
    <property type="project" value="TreeGrafter"/>
</dbReference>
<feature type="transmembrane region" description="Helical" evidence="3">
    <location>
        <begin position="32"/>
        <end position="55"/>
    </location>
</feature>
<feature type="short sequence motif" description="GXSXG" evidence="2">
    <location>
        <begin position="42"/>
        <end position="46"/>
    </location>
</feature>
<dbReference type="GO" id="GO:0016020">
    <property type="term" value="C:membrane"/>
    <property type="evidence" value="ECO:0007669"/>
    <property type="project" value="TreeGrafter"/>
</dbReference>
<evidence type="ECO:0000256" key="3">
    <source>
        <dbReference type="SAM" id="Phobius"/>
    </source>
</evidence>
<dbReference type="GeneTree" id="ENSGT00940000165158"/>
<keyword evidence="3" id="KW-0472">Membrane</keyword>
<dbReference type="PANTHER" id="PTHR12406">
    <property type="entry name" value="CALCIUM-INDEPENDENT PHOSPHOLIPASE A2 IPLA2 -RELATED"/>
    <property type="match status" value="1"/>
</dbReference>
<dbReference type="GO" id="GO:0005737">
    <property type="term" value="C:cytoplasm"/>
    <property type="evidence" value="ECO:0007669"/>
    <property type="project" value="TreeGrafter"/>
</dbReference>
<dbReference type="GO" id="GO:0005811">
    <property type="term" value="C:lipid droplet"/>
    <property type="evidence" value="ECO:0007669"/>
    <property type="project" value="TreeGrafter"/>
</dbReference>
<dbReference type="Gene3D" id="3.40.1090.10">
    <property type="entry name" value="Cytosolic phospholipase A2 catalytic domain"/>
    <property type="match status" value="1"/>
</dbReference>
<organism evidence="5 6">
    <name type="scientific">Gasterosteus aculeatus aculeatus</name>
    <name type="common">three-spined stickleback</name>
    <dbReference type="NCBI Taxonomy" id="481459"/>
    <lineage>
        <taxon>Eukaryota</taxon>
        <taxon>Metazoa</taxon>
        <taxon>Chordata</taxon>
        <taxon>Craniata</taxon>
        <taxon>Vertebrata</taxon>
        <taxon>Euteleostomi</taxon>
        <taxon>Actinopterygii</taxon>
        <taxon>Neopterygii</taxon>
        <taxon>Teleostei</taxon>
        <taxon>Neoteleostei</taxon>
        <taxon>Acanthomorphata</taxon>
        <taxon>Eupercaria</taxon>
        <taxon>Perciformes</taxon>
        <taxon>Cottioidei</taxon>
        <taxon>Gasterosteales</taxon>
        <taxon>Gasterosteidae</taxon>
        <taxon>Gasterosteus</taxon>
    </lineage>
</organism>
<dbReference type="PROSITE" id="PS51635">
    <property type="entry name" value="PNPLA"/>
    <property type="match status" value="1"/>
</dbReference>
<keyword evidence="1" id="KW-0443">Lipid metabolism</keyword>
<name>A0AAQ4Q342_GASAC</name>
<evidence type="ECO:0000313" key="5">
    <source>
        <dbReference type="Ensembl" id="ENSGACP00000045535.1"/>
    </source>
</evidence>
<reference evidence="5 6" key="1">
    <citation type="journal article" date="2021" name="G3 (Bethesda)">
        <title>Improved contiguity of the threespine stickleback genome using long-read sequencing.</title>
        <authorList>
            <person name="Nath S."/>
            <person name="Shaw D.E."/>
            <person name="White M.A."/>
        </authorList>
    </citation>
    <scope>NUCLEOTIDE SEQUENCE [LARGE SCALE GENOMIC DNA]</scope>
    <source>
        <strain evidence="5 6">Lake Benthic</strain>
    </source>
</reference>
<evidence type="ECO:0000313" key="6">
    <source>
        <dbReference type="Proteomes" id="UP000007635"/>
    </source>
</evidence>
<dbReference type="InterPro" id="IPR016035">
    <property type="entry name" value="Acyl_Trfase/lysoPLipase"/>
</dbReference>
<proteinExistence type="predicted"/>
<dbReference type="InterPro" id="IPR002641">
    <property type="entry name" value="PNPLA_dom"/>
</dbReference>
<keyword evidence="3" id="KW-0812">Transmembrane</keyword>
<dbReference type="GO" id="GO:0004806">
    <property type="term" value="F:triacylglycerol lipase activity"/>
    <property type="evidence" value="ECO:0007669"/>
    <property type="project" value="TreeGrafter"/>
</dbReference>
<sequence>MVVPPSISFSGSGFMATYQLGVAQSLLTYAPWMLSTAPCVLGASAGSLVAAAVVCGMSMSKCLYLSSYICSNAEYNAQFLTPRLLSYKHILHKHLPSDAHKLANGRLYVSMTRLSDYKHIVMSFSQTYFKPVVGSTL</sequence>
<comment type="caution">
    <text evidence="2">Lacks conserved residue(s) required for the propagation of feature annotation.</text>
</comment>
<dbReference type="Proteomes" id="UP000007635">
    <property type="component" value="Chromosome XII"/>
</dbReference>
<dbReference type="SUPFAM" id="SSF52151">
    <property type="entry name" value="FabD/lysophospholipase-like"/>
    <property type="match status" value="1"/>
</dbReference>
<protein>
    <recommendedName>
        <fullName evidence="4">PNPLA domain-containing protein</fullName>
    </recommendedName>
</protein>
<accession>A0AAQ4Q342</accession>
<reference evidence="5" key="2">
    <citation type="submission" date="2025-08" db="UniProtKB">
        <authorList>
            <consortium name="Ensembl"/>
        </authorList>
    </citation>
    <scope>IDENTIFICATION</scope>
</reference>
<keyword evidence="3" id="KW-1133">Transmembrane helix</keyword>
<feature type="domain" description="PNPLA" evidence="4">
    <location>
        <begin position="7"/>
        <end position="137"/>
    </location>
</feature>
<dbReference type="InterPro" id="IPR033562">
    <property type="entry name" value="PLPL"/>
</dbReference>
<evidence type="ECO:0000259" key="4">
    <source>
        <dbReference type="PROSITE" id="PS51635"/>
    </source>
</evidence>
<dbReference type="Pfam" id="PF01734">
    <property type="entry name" value="Patatin"/>
    <property type="match status" value="1"/>
</dbReference>
<dbReference type="GO" id="GO:0055088">
    <property type="term" value="P:lipid homeostasis"/>
    <property type="evidence" value="ECO:0007669"/>
    <property type="project" value="TreeGrafter"/>
</dbReference>
<evidence type="ECO:0000256" key="1">
    <source>
        <dbReference type="ARBA" id="ARBA00023098"/>
    </source>
</evidence>
<dbReference type="PANTHER" id="PTHR12406:SF46">
    <property type="entry name" value="PATATIN-LIKE PHOSPHOLIPASE DOMAIN-CONTAINING PROTEIN 2"/>
    <property type="match status" value="1"/>
</dbReference>
<evidence type="ECO:0000256" key="2">
    <source>
        <dbReference type="PROSITE-ProRule" id="PRU01161"/>
    </source>
</evidence>